<comment type="caution">
    <text evidence="1">The sequence shown here is derived from an EMBL/GenBank/DDBJ whole genome shotgun (WGS) entry which is preliminary data.</text>
</comment>
<keyword evidence="2" id="KW-1185">Reference proteome</keyword>
<organism evidence="1 2">
    <name type="scientific">Dendryphion nanum</name>
    <dbReference type="NCBI Taxonomy" id="256645"/>
    <lineage>
        <taxon>Eukaryota</taxon>
        <taxon>Fungi</taxon>
        <taxon>Dikarya</taxon>
        <taxon>Ascomycota</taxon>
        <taxon>Pezizomycotina</taxon>
        <taxon>Dothideomycetes</taxon>
        <taxon>Pleosporomycetidae</taxon>
        <taxon>Pleosporales</taxon>
        <taxon>Torulaceae</taxon>
        <taxon>Dendryphion</taxon>
    </lineage>
</organism>
<evidence type="ECO:0000313" key="2">
    <source>
        <dbReference type="Proteomes" id="UP000700596"/>
    </source>
</evidence>
<dbReference type="Proteomes" id="UP000700596">
    <property type="component" value="Unassembled WGS sequence"/>
</dbReference>
<dbReference type="AlphaFoldDB" id="A0A9P9IY87"/>
<protein>
    <submittedName>
        <fullName evidence="1">Uncharacterized protein</fullName>
    </submittedName>
</protein>
<gene>
    <name evidence="1" type="ORF">B0J11DRAFT_158002</name>
</gene>
<proteinExistence type="predicted"/>
<sequence length="284" mass="32176">MSAQHFFCLPRELRDTIYDVLLRGSAFQFTQHGLTIKLLYHGAQVPNPSSTLPIWLLICKQVLKEGIEQLYLHSQCSGYIDKGETCILSLHNKEEVHRQRKLLARRFLNLNRIRCLELSLTKIDYFTPFPVRKPGTLFMTGASSVGRLGEWMKTCNGNHCLRSLVVPIEMTNVADFLSKEEDWKCELDPLDDITGLERVDFRIEESKLGNERVLLQAGTGNKAYRAARYRLQVALTELAPAMVGRRNGACTIRTQEVPSMGINNASFGDRNFICRLQVEQGGAS</sequence>
<dbReference type="EMBL" id="JAGMWT010000002">
    <property type="protein sequence ID" value="KAH7135365.1"/>
    <property type="molecule type" value="Genomic_DNA"/>
</dbReference>
<name>A0A9P9IY87_9PLEO</name>
<accession>A0A9P9IY87</accession>
<evidence type="ECO:0000313" key="1">
    <source>
        <dbReference type="EMBL" id="KAH7135365.1"/>
    </source>
</evidence>
<reference evidence="1" key="1">
    <citation type="journal article" date="2021" name="Nat. Commun.">
        <title>Genetic determinants of endophytism in the Arabidopsis root mycobiome.</title>
        <authorList>
            <person name="Mesny F."/>
            <person name="Miyauchi S."/>
            <person name="Thiergart T."/>
            <person name="Pickel B."/>
            <person name="Atanasova L."/>
            <person name="Karlsson M."/>
            <person name="Huettel B."/>
            <person name="Barry K.W."/>
            <person name="Haridas S."/>
            <person name="Chen C."/>
            <person name="Bauer D."/>
            <person name="Andreopoulos W."/>
            <person name="Pangilinan J."/>
            <person name="LaButti K."/>
            <person name="Riley R."/>
            <person name="Lipzen A."/>
            <person name="Clum A."/>
            <person name="Drula E."/>
            <person name="Henrissat B."/>
            <person name="Kohler A."/>
            <person name="Grigoriev I.V."/>
            <person name="Martin F.M."/>
            <person name="Hacquard S."/>
        </authorList>
    </citation>
    <scope>NUCLEOTIDE SEQUENCE</scope>
    <source>
        <strain evidence="1">MPI-CAGE-CH-0243</strain>
    </source>
</reference>
<dbReference type="OrthoDB" id="3799620at2759"/>